<dbReference type="SUPFAM" id="SSF53098">
    <property type="entry name" value="Ribonuclease H-like"/>
    <property type="match status" value="1"/>
</dbReference>
<dbReference type="Proteomes" id="UP001159042">
    <property type="component" value="Unassembled WGS sequence"/>
</dbReference>
<comment type="caution">
    <text evidence="6">The sequence shown here is derived from an EMBL/GenBank/DDBJ whole genome shotgun (WGS) entry which is preliminary data.</text>
</comment>
<protein>
    <recommendedName>
        <fullName evidence="8">Zinc finger BED domain-containing protein 4</fullName>
    </recommendedName>
</protein>
<evidence type="ECO:0000256" key="2">
    <source>
        <dbReference type="ARBA" id="ARBA00022723"/>
    </source>
</evidence>
<dbReference type="InterPro" id="IPR052035">
    <property type="entry name" value="ZnF_BED_domain_contain"/>
</dbReference>
<reference evidence="6 7" key="1">
    <citation type="journal article" date="2023" name="Insect Mol. Biol.">
        <title>Genome sequencing provides insights into the evolution of gene families encoding plant cell wall-degrading enzymes in longhorned beetles.</title>
        <authorList>
            <person name="Shin N.R."/>
            <person name="Okamura Y."/>
            <person name="Kirsch R."/>
            <person name="Pauchet Y."/>
        </authorList>
    </citation>
    <scope>NUCLEOTIDE SEQUENCE [LARGE SCALE GENOMIC DNA]</scope>
    <source>
        <strain evidence="6">EAD_L_NR</strain>
    </source>
</reference>
<name>A0AAV8VCM8_9CUCU</name>
<evidence type="ECO:0000313" key="6">
    <source>
        <dbReference type="EMBL" id="KAJ8911848.1"/>
    </source>
</evidence>
<dbReference type="GO" id="GO:0005634">
    <property type="term" value="C:nucleus"/>
    <property type="evidence" value="ECO:0007669"/>
    <property type="project" value="UniProtKB-SubCell"/>
</dbReference>
<evidence type="ECO:0000256" key="4">
    <source>
        <dbReference type="ARBA" id="ARBA00022833"/>
    </source>
</evidence>
<proteinExistence type="predicted"/>
<dbReference type="EMBL" id="JANEYG010000158">
    <property type="protein sequence ID" value="KAJ8911848.1"/>
    <property type="molecule type" value="Genomic_DNA"/>
</dbReference>
<evidence type="ECO:0008006" key="8">
    <source>
        <dbReference type="Google" id="ProtNLM"/>
    </source>
</evidence>
<evidence type="ECO:0000256" key="3">
    <source>
        <dbReference type="ARBA" id="ARBA00022771"/>
    </source>
</evidence>
<dbReference type="PANTHER" id="PTHR46481">
    <property type="entry name" value="ZINC FINGER BED DOMAIN-CONTAINING PROTEIN 4"/>
    <property type="match status" value="1"/>
</dbReference>
<dbReference type="AlphaFoldDB" id="A0AAV8VCM8"/>
<evidence type="ECO:0000256" key="5">
    <source>
        <dbReference type="ARBA" id="ARBA00023242"/>
    </source>
</evidence>
<dbReference type="InterPro" id="IPR012337">
    <property type="entry name" value="RNaseH-like_sf"/>
</dbReference>
<dbReference type="PANTHER" id="PTHR46481:SF10">
    <property type="entry name" value="ZINC FINGER BED DOMAIN-CONTAINING PROTEIN 39"/>
    <property type="match status" value="1"/>
</dbReference>
<keyword evidence="4" id="KW-0862">Zinc</keyword>
<gene>
    <name evidence="6" type="ORF">NQ315_012513</name>
</gene>
<organism evidence="6 7">
    <name type="scientific">Exocentrus adspersus</name>
    <dbReference type="NCBI Taxonomy" id="1586481"/>
    <lineage>
        <taxon>Eukaryota</taxon>
        <taxon>Metazoa</taxon>
        <taxon>Ecdysozoa</taxon>
        <taxon>Arthropoda</taxon>
        <taxon>Hexapoda</taxon>
        <taxon>Insecta</taxon>
        <taxon>Pterygota</taxon>
        <taxon>Neoptera</taxon>
        <taxon>Endopterygota</taxon>
        <taxon>Coleoptera</taxon>
        <taxon>Polyphaga</taxon>
        <taxon>Cucujiformia</taxon>
        <taxon>Chrysomeloidea</taxon>
        <taxon>Cerambycidae</taxon>
        <taxon>Lamiinae</taxon>
        <taxon>Acanthocinini</taxon>
        <taxon>Exocentrus</taxon>
    </lineage>
</organism>
<evidence type="ECO:0000256" key="1">
    <source>
        <dbReference type="ARBA" id="ARBA00004123"/>
    </source>
</evidence>
<keyword evidence="2" id="KW-0479">Metal-binding</keyword>
<evidence type="ECO:0000313" key="7">
    <source>
        <dbReference type="Proteomes" id="UP001159042"/>
    </source>
</evidence>
<comment type="subcellular location">
    <subcellularLocation>
        <location evidence="1">Nucleus</location>
    </subcellularLocation>
</comment>
<keyword evidence="3" id="KW-0863">Zinc-finger</keyword>
<accession>A0AAV8VCM8</accession>
<dbReference type="GO" id="GO:0008270">
    <property type="term" value="F:zinc ion binding"/>
    <property type="evidence" value="ECO:0007669"/>
    <property type="project" value="UniProtKB-KW"/>
</dbReference>
<sequence length="210" mass="23802">MHQVQLFHSGDSANHFFPWRHCWDLPLECSPCVLLASHMRVNLSQTLVDVAKTWGIEKKNILAVSDNASNIKSAIASTGWKQFGFLAHTLNLIVQESIKLVHNILEKVKTIIGHFKRSSKATKMLADTQRKNGVNIPLKLILKMLVIRWNSTFHMTEMFVKLEDSLRSTIIGLLYVSLPTISGEEWTVLKELSQILEPLDDATQCCPKKL</sequence>
<keyword evidence="7" id="KW-1185">Reference proteome</keyword>
<keyword evidence="5" id="KW-0539">Nucleus</keyword>